<reference evidence="1 2" key="1">
    <citation type="submission" date="2018-07" db="EMBL/GenBank/DDBJ databases">
        <title>Mechanisms of high-level aminoglycoside resistance among Gram-negative pathogens in Brazil.</title>
        <authorList>
            <person name="Ballaben A.S."/>
            <person name="Darini A.L.C."/>
            <person name="Doi Y."/>
        </authorList>
    </citation>
    <scope>NUCLEOTIDE SEQUENCE [LARGE SCALE GENOMIC DNA]</scope>
    <source>
        <strain evidence="1 2">B2-305</strain>
    </source>
</reference>
<protein>
    <submittedName>
        <fullName evidence="1">Uncharacterized protein</fullName>
    </submittedName>
</protein>
<name>A0A367LUC8_PSEAI</name>
<dbReference type="InterPro" id="IPR036465">
    <property type="entry name" value="vWFA_dom_sf"/>
</dbReference>
<comment type="caution">
    <text evidence="1">The sequence shown here is derived from an EMBL/GenBank/DDBJ whole genome shotgun (WGS) entry which is preliminary data.</text>
</comment>
<dbReference type="AlphaFoldDB" id="A0A367LUC8"/>
<feature type="non-terminal residue" evidence="1">
    <location>
        <position position="96"/>
    </location>
</feature>
<feature type="non-terminal residue" evidence="1">
    <location>
        <position position="1"/>
    </location>
</feature>
<dbReference type="EMBL" id="QORE01003745">
    <property type="protein sequence ID" value="RCI67487.1"/>
    <property type="molecule type" value="Genomic_DNA"/>
</dbReference>
<organism evidence="1 2">
    <name type="scientific">Pseudomonas aeruginosa</name>
    <dbReference type="NCBI Taxonomy" id="287"/>
    <lineage>
        <taxon>Bacteria</taxon>
        <taxon>Pseudomonadati</taxon>
        <taxon>Pseudomonadota</taxon>
        <taxon>Gammaproteobacteria</taxon>
        <taxon>Pseudomonadales</taxon>
        <taxon>Pseudomonadaceae</taxon>
        <taxon>Pseudomonas</taxon>
    </lineage>
</organism>
<proteinExistence type="predicted"/>
<evidence type="ECO:0000313" key="2">
    <source>
        <dbReference type="Proteomes" id="UP000253594"/>
    </source>
</evidence>
<dbReference type="Proteomes" id="UP000253594">
    <property type="component" value="Unassembled WGS sequence"/>
</dbReference>
<evidence type="ECO:0000313" key="1">
    <source>
        <dbReference type="EMBL" id="RCI67487.1"/>
    </source>
</evidence>
<dbReference type="Gene3D" id="3.40.50.410">
    <property type="entry name" value="von Willebrand factor, type A domain"/>
    <property type="match status" value="1"/>
</dbReference>
<accession>A0A367LUC8</accession>
<gene>
    <name evidence="1" type="ORF">DT376_43275</name>
</gene>
<sequence length="96" mass="10200">ALKPSIMPEPGQRAALAVRQALDLLEQGAQGRGRLLLLTSELSEPERQGIRSALEHRAARLAVLGVGTPKGAPVQQEDGSFLKDDQGGILLPRLAE</sequence>